<evidence type="ECO:0000313" key="3">
    <source>
        <dbReference type="Proteomes" id="UP000093523"/>
    </source>
</evidence>
<keyword evidence="1" id="KW-0812">Transmembrane</keyword>
<name>A0A1B9NTP0_ALILO</name>
<sequence length="129" mass="14743">MKIRISKILLLISIINLLIIVVWHQFYKVELIGTIAINENNVKYVKYVKYLDSVDILNTHYSDDASVSSISDASKFIVDYDLSQGQLYAYDGTNYYILNIYSLGDSCFVTLPTASKNLKKIGFFCTYNN</sequence>
<evidence type="ECO:0000256" key="1">
    <source>
        <dbReference type="SAM" id="Phobius"/>
    </source>
</evidence>
<comment type="caution">
    <text evidence="2">The sequence shown here is derived from an EMBL/GenBank/DDBJ whole genome shotgun (WGS) entry which is preliminary data.</text>
</comment>
<protein>
    <submittedName>
        <fullName evidence="2">TcpH protein</fullName>
    </submittedName>
</protein>
<reference evidence="2 3" key="1">
    <citation type="submission" date="2016-06" db="EMBL/GenBank/DDBJ databases">
        <authorList>
            <person name="Kjaerup R.B."/>
            <person name="Dalgaard T.S."/>
            <person name="Juul-Madsen H.R."/>
        </authorList>
    </citation>
    <scope>NUCLEOTIDE SEQUENCE [LARGE SCALE GENOMIC DNA]</scope>
    <source>
        <strain evidence="2 3">1S159</strain>
    </source>
</reference>
<keyword evidence="1" id="KW-1133">Transmembrane helix</keyword>
<dbReference type="STRING" id="688.A6E04_19670"/>
<organism evidence="2 3">
    <name type="scientific">Aliivibrio logei</name>
    <name type="common">Vibrio logei</name>
    <dbReference type="NCBI Taxonomy" id="688"/>
    <lineage>
        <taxon>Bacteria</taxon>
        <taxon>Pseudomonadati</taxon>
        <taxon>Pseudomonadota</taxon>
        <taxon>Gammaproteobacteria</taxon>
        <taxon>Vibrionales</taxon>
        <taxon>Vibrionaceae</taxon>
        <taxon>Aliivibrio</taxon>
    </lineage>
</organism>
<gene>
    <name evidence="2" type="ORF">A6E04_19670</name>
</gene>
<dbReference type="AlphaFoldDB" id="A0A1B9NTP0"/>
<dbReference type="RefSeq" id="WP_017023175.1">
    <property type="nucleotide sequence ID" value="NZ_CAWMPN010000031.1"/>
</dbReference>
<dbReference type="OrthoDB" id="5918870at2"/>
<dbReference type="Proteomes" id="UP000093523">
    <property type="component" value="Unassembled WGS sequence"/>
</dbReference>
<dbReference type="EMBL" id="MAJU01000031">
    <property type="protein sequence ID" value="OCH17073.1"/>
    <property type="molecule type" value="Genomic_DNA"/>
</dbReference>
<proteinExistence type="predicted"/>
<evidence type="ECO:0000313" key="2">
    <source>
        <dbReference type="EMBL" id="OCH17073.1"/>
    </source>
</evidence>
<keyword evidence="1" id="KW-0472">Membrane</keyword>
<feature type="transmembrane region" description="Helical" evidence="1">
    <location>
        <begin position="7"/>
        <end position="26"/>
    </location>
</feature>
<accession>A0A1B9NTP0</accession>